<proteinExistence type="predicted"/>
<feature type="compositionally biased region" description="Basic and acidic residues" evidence="1">
    <location>
        <begin position="79"/>
        <end position="103"/>
    </location>
</feature>
<reference evidence="2 3" key="1">
    <citation type="submission" date="2020-08" db="EMBL/GenBank/DDBJ databases">
        <title>Plant Genome Project.</title>
        <authorList>
            <person name="Zhang R.-G."/>
        </authorList>
    </citation>
    <scope>NUCLEOTIDE SEQUENCE [LARGE SCALE GENOMIC DNA]</scope>
    <source>
        <tissue evidence="2">Rhizome</tissue>
    </source>
</reference>
<sequence length="126" mass="14514">METDERHGDFRLRSVLGLSHSSHGLLESSVSADCDRLTNYERLPHSVSRLDESPRRQPLFGLCCFLAHSLARKFPAAAGKKDGRIVRRTAPEDSDRGGKMKEKEKRKRRWSSWLPDPDRRWPVQGF</sequence>
<feature type="compositionally biased region" description="Basic and acidic residues" evidence="1">
    <location>
        <begin position="116"/>
        <end position="126"/>
    </location>
</feature>
<accession>A0A8J5CC95</accession>
<evidence type="ECO:0000256" key="1">
    <source>
        <dbReference type="SAM" id="MobiDB-lite"/>
    </source>
</evidence>
<feature type="region of interest" description="Disordered" evidence="1">
    <location>
        <begin position="78"/>
        <end position="126"/>
    </location>
</feature>
<name>A0A8J5CC95_ZINOF</name>
<dbReference type="AlphaFoldDB" id="A0A8J5CC95"/>
<evidence type="ECO:0000313" key="2">
    <source>
        <dbReference type="EMBL" id="KAG6470884.1"/>
    </source>
</evidence>
<protein>
    <submittedName>
        <fullName evidence="2">Uncharacterized protein</fullName>
    </submittedName>
</protein>
<gene>
    <name evidence="2" type="ORF">ZIOFF_071964</name>
</gene>
<evidence type="ECO:0000313" key="3">
    <source>
        <dbReference type="Proteomes" id="UP000734854"/>
    </source>
</evidence>
<organism evidence="2 3">
    <name type="scientific">Zingiber officinale</name>
    <name type="common">Ginger</name>
    <name type="synonym">Amomum zingiber</name>
    <dbReference type="NCBI Taxonomy" id="94328"/>
    <lineage>
        <taxon>Eukaryota</taxon>
        <taxon>Viridiplantae</taxon>
        <taxon>Streptophyta</taxon>
        <taxon>Embryophyta</taxon>
        <taxon>Tracheophyta</taxon>
        <taxon>Spermatophyta</taxon>
        <taxon>Magnoliopsida</taxon>
        <taxon>Liliopsida</taxon>
        <taxon>Zingiberales</taxon>
        <taxon>Zingiberaceae</taxon>
        <taxon>Zingiber</taxon>
    </lineage>
</organism>
<dbReference type="EMBL" id="JACMSC010000021">
    <property type="protein sequence ID" value="KAG6470884.1"/>
    <property type="molecule type" value="Genomic_DNA"/>
</dbReference>
<dbReference type="Proteomes" id="UP000734854">
    <property type="component" value="Unassembled WGS sequence"/>
</dbReference>
<keyword evidence="3" id="KW-1185">Reference proteome</keyword>
<comment type="caution">
    <text evidence="2">The sequence shown here is derived from an EMBL/GenBank/DDBJ whole genome shotgun (WGS) entry which is preliminary data.</text>
</comment>